<reference evidence="9 10" key="1">
    <citation type="submission" date="2019-12" db="EMBL/GenBank/DDBJ databases">
        <title>Genomic-based taxomic classification of the family Erythrobacteraceae.</title>
        <authorList>
            <person name="Xu L."/>
        </authorList>
    </citation>
    <scope>NUCLEOTIDE SEQUENCE [LARGE SCALE GENOMIC DNA]</scope>
    <source>
        <strain evidence="9 10">SW-109</strain>
    </source>
</reference>
<dbReference type="EC" id="1.1.5.3" evidence="6"/>
<keyword evidence="3 6" id="KW-0285">Flavoprotein</keyword>
<evidence type="ECO:0000313" key="9">
    <source>
        <dbReference type="EMBL" id="MXP46002.1"/>
    </source>
</evidence>
<evidence type="ECO:0000256" key="1">
    <source>
        <dbReference type="ARBA" id="ARBA00001974"/>
    </source>
</evidence>
<dbReference type="Gene3D" id="3.50.50.60">
    <property type="entry name" value="FAD/NAD(P)-binding domain"/>
    <property type="match status" value="1"/>
</dbReference>
<evidence type="ECO:0000259" key="7">
    <source>
        <dbReference type="Pfam" id="PF01266"/>
    </source>
</evidence>
<sequence length="499" mass="55726">MSEPYDLLVIGGGINGVGIARDAAGRGAKVLLAEKDDLASHTSSASTKLVHGGLRYLEHYEFRLVRESLIERERLLGLAPHIIWPLRFVLPHDEGLRPSWMLRLGLFMYDHIGGRKILPPTRTLDLRAPPHDGILEDRLVKGFEYSDCWVEDSRLVVLNALDAEKLGAEICTRTECTALDRRGQVWIADLKGPDGSVRRITARSVVNAAGPWVDQVLGRAIPGERHENLRLVKGSHLVFPKLYEGDHCYIFQNRDDRIVFAIPYEQEFTLVGTTDVAFSGDANTIQISDQESAYICDAINEYLKVDVTPSQAVWSYSGVRPLYDDKSRNNSTVTRDYVFELDDPQDAPPILSIFGGKITTYRKLAEHALEKLKMPWLDLGKPWTAGAPLPGGDIPEGDFGNFAARMGEAYPWVPAPALLRLCRAYGTLVTELIGDADSWAAMGTDFGAGLTEREVRYLVDHEYARTANDVLWRRSKLGLHMDDSQRQAVTNWFANEGPK</sequence>
<dbReference type="PANTHER" id="PTHR11985:SF15">
    <property type="entry name" value="GLYCEROL-3-PHOSPHATE DEHYDROGENASE, MITOCHONDRIAL"/>
    <property type="match status" value="1"/>
</dbReference>
<keyword evidence="5 6" id="KW-0560">Oxidoreductase</keyword>
<evidence type="ECO:0000256" key="5">
    <source>
        <dbReference type="ARBA" id="ARBA00023002"/>
    </source>
</evidence>
<evidence type="ECO:0000256" key="6">
    <source>
        <dbReference type="RuleBase" id="RU361217"/>
    </source>
</evidence>
<accession>A0A6I4V240</accession>
<dbReference type="Proteomes" id="UP000471435">
    <property type="component" value="Unassembled WGS sequence"/>
</dbReference>
<dbReference type="AlphaFoldDB" id="A0A6I4V240"/>
<evidence type="ECO:0000256" key="3">
    <source>
        <dbReference type="ARBA" id="ARBA00022630"/>
    </source>
</evidence>
<dbReference type="PROSITE" id="PS00978">
    <property type="entry name" value="FAD_G3PDH_2"/>
    <property type="match status" value="1"/>
</dbReference>
<dbReference type="Gene3D" id="1.10.8.870">
    <property type="entry name" value="Alpha-glycerophosphate oxidase, cap domain"/>
    <property type="match status" value="1"/>
</dbReference>
<evidence type="ECO:0000256" key="2">
    <source>
        <dbReference type="ARBA" id="ARBA00007330"/>
    </source>
</evidence>
<dbReference type="Gene3D" id="6.10.250.1890">
    <property type="match status" value="1"/>
</dbReference>
<dbReference type="RefSeq" id="WP_160729285.1">
    <property type="nucleotide sequence ID" value="NZ_WTYP01000001.1"/>
</dbReference>
<dbReference type="PROSITE" id="PS00977">
    <property type="entry name" value="FAD_G3PDH_1"/>
    <property type="match status" value="1"/>
</dbReference>
<dbReference type="SUPFAM" id="SSF51905">
    <property type="entry name" value="FAD/NAD(P)-binding domain"/>
    <property type="match status" value="1"/>
</dbReference>
<dbReference type="OrthoDB" id="9766796at2"/>
<dbReference type="PRINTS" id="PR01001">
    <property type="entry name" value="FADG3PDH"/>
</dbReference>
<dbReference type="InterPro" id="IPR006076">
    <property type="entry name" value="FAD-dep_OxRdtase"/>
</dbReference>
<proteinExistence type="inferred from homology"/>
<gene>
    <name evidence="9" type="ORF">GRI43_01165</name>
</gene>
<dbReference type="GO" id="GO:0004368">
    <property type="term" value="F:glycerol-3-phosphate dehydrogenase (quinone) activity"/>
    <property type="evidence" value="ECO:0007669"/>
    <property type="project" value="UniProtKB-EC"/>
</dbReference>
<comment type="caution">
    <text evidence="9">The sequence shown here is derived from an EMBL/GenBank/DDBJ whole genome shotgun (WGS) entry which is preliminary data.</text>
</comment>
<dbReference type="InterPro" id="IPR036188">
    <property type="entry name" value="FAD/NAD-bd_sf"/>
</dbReference>
<evidence type="ECO:0000313" key="10">
    <source>
        <dbReference type="Proteomes" id="UP000471435"/>
    </source>
</evidence>
<evidence type="ECO:0000259" key="8">
    <source>
        <dbReference type="Pfam" id="PF16901"/>
    </source>
</evidence>
<dbReference type="InterPro" id="IPR000447">
    <property type="entry name" value="G3P_DH_FAD-dep"/>
</dbReference>
<comment type="catalytic activity">
    <reaction evidence="6">
        <text>a quinone + sn-glycerol 3-phosphate = dihydroxyacetone phosphate + a quinol</text>
        <dbReference type="Rhea" id="RHEA:18977"/>
        <dbReference type="ChEBI" id="CHEBI:24646"/>
        <dbReference type="ChEBI" id="CHEBI:57597"/>
        <dbReference type="ChEBI" id="CHEBI:57642"/>
        <dbReference type="ChEBI" id="CHEBI:132124"/>
        <dbReference type="EC" id="1.1.5.3"/>
    </reaction>
</comment>
<dbReference type="Gene3D" id="3.30.9.10">
    <property type="entry name" value="D-Amino Acid Oxidase, subunit A, domain 2"/>
    <property type="match status" value="1"/>
</dbReference>
<comment type="cofactor">
    <cofactor evidence="1 6">
        <name>FAD</name>
        <dbReference type="ChEBI" id="CHEBI:57692"/>
    </cofactor>
</comment>
<evidence type="ECO:0000256" key="4">
    <source>
        <dbReference type="ARBA" id="ARBA00022827"/>
    </source>
</evidence>
<dbReference type="GO" id="GO:0046168">
    <property type="term" value="P:glycerol-3-phosphate catabolic process"/>
    <property type="evidence" value="ECO:0007669"/>
    <property type="project" value="TreeGrafter"/>
</dbReference>
<dbReference type="InterPro" id="IPR038299">
    <property type="entry name" value="DAO_C_sf"/>
</dbReference>
<dbReference type="GO" id="GO:0009331">
    <property type="term" value="C:glycerol-3-phosphate dehydrogenase (FAD) complex"/>
    <property type="evidence" value="ECO:0007669"/>
    <property type="project" value="UniProtKB-UniRule"/>
</dbReference>
<dbReference type="Pfam" id="PF01266">
    <property type="entry name" value="DAO"/>
    <property type="match status" value="1"/>
</dbReference>
<comment type="similarity">
    <text evidence="2 6">Belongs to the FAD-dependent glycerol-3-phosphate dehydrogenase family.</text>
</comment>
<dbReference type="NCBIfam" id="NF009906">
    <property type="entry name" value="PRK13369.1"/>
    <property type="match status" value="1"/>
</dbReference>
<protein>
    <recommendedName>
        <fullName evidence="6">Glycerol-3-phosphate dehydrogenase</fullName>
        <ecNumber evidence="6">1.1.5.3</ecNumber>
    </recommendedName>
</protein>
<dbReference type="NCBIfam" id="NF008899">
    <property type="entry name" value="PRK12266.1"/>
    <property type="match status" value="1"/>
</dbReference>
<organism evidence="9 10">
    <name type="scientific">Pontixanthobacter luteolus</name>
    <dbReference type="NCBI Taxonomy" id="295089"/>
    <lineage>
        <taxon>Bacteria</taxon>
        <taxon>Pseudomonadati</taxon>
        <taxon>Pseudomonadota</taxon>
        <taxon>Alphaproteobacteria</taxon>
        <taxon>Sphingomonadales</taxon>
        <taxon>Erythrobacteraceae</taxon>
        <taxon>Pontixanthobacter</taxon>
    </lineage>
</organism>
<dbReference type="InterPro" id="IPR031656">
    <property type="entry name" value="DAO_C"/>
</dbReference>
<dbReference type="Pfam" id="PF16901">
    <property type="entry name" value="DAO_C"/>
    <property type="match status" value="1"/>
</dbReference>
<name>A0A6I4V240_9SPHN</name>
<feature type="domain" description="Alpha-glycerophosphate oxidase C-terminal" evidence="8">
    <location>
        <begin position="384"/>
        <end position="489"/>
    </location>
</feature>
<keyword evidence="4" id="KW-0274">FAD</keyword>
<feature type="domain" description="FAD dependent oxidoreductase" evidence="7">
    <location>
        <begin position="6"/>
        <end position="326"/>
    </location>
</feature>
<dbReference type="PANTHER" id="PTHR11985">
    <property type="entry name" value="GLYCEROL-3-PHOSPHATE DEHYDROGENASE"/>
    <property type="match status" value="1"/>
</dbReference>
<keyword evidence="10" id="KW-1185">Reference proteome</keyword>
<dbReference type="EMBL" id="WTYP01000001">
    <property type="protein sequence ID" value="MXP46002.1"/>
    <property type="molecule type" value="Genomic_DNA"/>
</dbReference>